<dbReference type="GO" id="GO:0017108">
    <property type="term" value="F:5'-flap endonuclease activity"/>
    <property type="evidence" value="ECO:0007669"/>
    <property type="project" value="TreeGrafter"/>
</dbReference>
<dbReference type="GO" id="GO:0046872">
    <property type="term" value="F:metal ion binding"/>
    <property type="evidence" value="ECO:0007669"/>
    <property type="project" value="UniProtKB-KW"/>
</dbReference>
<accession>A0A915PNH4</accession>
<dbReference type="Pfam" id="PF04155">
    <property type="entry name" value="Ground-like"/>
    <property type="match status" value="1"/>
</dbReference>
<evidence type="ECO:0000256" key="6">
    <source>
        <dbReference type="ARBA" id="ARBA00022842"/>
    </source>
</evidence>
<dbReference type="Proteomes" id="UP000887581">
    <property type="component" value="Unplaced"/>
</dbReference>
<evidence type="ECO:0000259" key="11">
    <source>
        <dbReference type="SMART" id="SM00990"/>
    </source>
</evidence>
<protein>
    <recommendedName>
        <fullName evidence="8">Fanconi-associated nuclease</fullName>
        <ecNumber evidence="8">3.1.4.1</ecNumber>
    </recommendedName>
</protein>
<keyword evidence="8" id="KW-0539">Nucleus</keyword>
<comment type="function">
    <text evidence="8">Nuclease required for the repair of DNA interstrand cross-links (ICL). Acts as a 5'-3' exonuclease that anchors at a cut end of DNA and cleaves DNA successively at every third nucleotide, allowing to excise an ICL from one strand through flanking incisions.</text>
</comment>
<evidence type="ECO:0000256" key="10">
    <source>
        <dbReference type="SAM" id="SignalP"/>
    </source>
</evidence>
<keyword evidence="4 8" id="KW-0479">Metal-binding</keyword>
<dbReference type="PANTHER" id="PTHR15749:SF4">
    <property type="entry name" value="FANCONI-ASSOCIATED NUCLEASE 1"/>
    <property type="match status" value="1"/>
</dbReference>
<evidence type="ECO:0000256" key="7">
    <source>
        <dbReference type="ARBA" id="ARBA00023211"/>
    </source>
</evidence>
<dbReference type="InterPro" id="IPR049126">
    <property type="entry name" value="FAN1-like_TPR"/>
</dbReference>
<dbReference type="GO" id="GO:0005634">
    <property type="term" value="C:nucleus"/>
    <property type="evidence" value="ECO:0007669"/>
    <property type="project" value="UniProtKB-SubCell"/>
</dbReference>
<comment type="similarity">
    <text evidence="2 8">Belongs to the FAN1 family.</text>
</comment>
<dbReference type="EC" id="3.1.4.1" evidence="8"/>
<keyword evidence="10" id="KW-0732">Signal</keyword>
<dbReference type="GO" id="GO:0036297">
    <property type="term" value="P:interstrand cross-link repair"/>
    <property type="evidence" value="ECO:0007669"/>
    <property type="project" value="InterPro"/>
</dbReference>
<evidence type="ECO:0000313" key="12">
    <source>
        <dbReference type="Proteomes" id="UP000887581"/>
    </source>
</evidence>
<feature type="region of interest" description="Disordered" evidence="9">
    <location>
        <begin position="101"/>
        <end position="120"/>
    </location>
</feature>
<evidence type="ECO:0000256" key="4">
    <source>
        <dbReference type="ARBA" id="ARBA00022723"/>
    </source>
</evidence>
<dbReference type="InterPro" id="IPR007284">
    <property type="entry name" value="Ground-like_dom"/>
</dbReference>
<evidence type="ECO:0000256" key="8">
    <source>
        <dbReference type="RuleBase" id="RU365033"/>
    </source>
</evidence>
<dbReference type="InterPro" id="IPR014883">
    <property type="entry name" value="VRR_NUC"/>
</dbReference>
<evidence type="ECO:0000256" key="3">
    <source>
        <dbReference type="ARBA" id="ARBA00022722"/>
    </source>
</evidence>
<keyword evidence="12" id="KW-1185">Reference proteome</keyword>
<keyword evidence="3 8" id="KW-0540">Nuclease</keyword>
<comment type="subcellular location">
    <subcellularLocation>
        <location evidence="8">Nucleus</location>
    </subcellularLocation>
</comment>
<evidence type="ECO:0000313" key="13">
    <source>
        <dbReference type="WBParaSite" id="sdigi.contig286.g7079.t1"/>
    </source>
</evidence>
<dbReference type="SMART" id="SM00990">
    <property type="entry name" value="VRR_NUC"/>
    <property type="match status" value="1"/>
</dbReference>
<feature type="domain" description="VRR-NUC" evidence="11">
    <location>
        <begin position="1179"/>
        <end position="1280"/>
    </location>
</feature>
<comment type="catalytic activity">
    <reaction evidence="1 8">
        <text>Hydrolytically removes 5'-nucleotides successively from the 3'-hydroxy termini of 3'-hydroxy-terminated oligonucleotides.</text>
        <dbReference type="EC" id="3.1.4.1"/>
    </reaction>
</comment>
<dbReference type="GO" id="GO:0070336">
    <property type="term" value="F:flap-structured DNA binding"/>
    <property type="evidence" value="ECO:0007669"/>
    <property type="project" value="TreeGrafter"/>
</dbReference>
<dbReference type="GO" id="GO:0008409">
    <property type="term" value="F:5'-3' exonuclease activity"/>
    <property type="evidence" value="ECO:0007669"/>
    <property type="project" value="TreeGrafter"/>
</dbReference>
<dbReference type="Gene3D" id="3.40.1350.10">
    <property type="match status" value="1"/>
</dbReference>
<keyword evidence="8" id="KW-0227">DNA damage</keyword>
<name>A0A915PNH4_9BILA</name>
<evidence type="ECO:0000256" key="5">
    <source>
        <dbReference type="ARBA" id="ARBA00022801"/>
    </source>
</evidence>
<reference evidence="13" key="1">
    <citation type="submission" date="2022-11" db="UniProtKB">
        <authorList>
            <consortium name="WormBaseParasite"/>
        </authorList>
    </citation>
    <scope>IDENTIFICATION</scope>
</reference>
<dbReference type="GO" id="GO:0004528">
    <property type="term" value="F:phosphodiesterase I activity"/>
    <property type="evidence" value="ECO:0007669"/>
    <property type="project" value="UniProtKB-EC"/>
</dbReference>
<keyword evidence="8" id="KW-0234">DNA repair</keyword>
<dbReference type="CDD" id="cd22326">
    <property type="entry name" value="FAN1-like"/>
    <property type="match status" value="1"/>
</dbReference>
<keyword evidence="7 8" id="KW-0464">Manganese</keyword>
<dbReference type="InterPro" id="IPR033315">
    <property type="entry name" value="Fan1-like"/>
</dbReference>
<feature type="compositionally biased region" description="Low complexity" evidence="9">
    <location>
        <begin position="101"/>
        <end position="116"/>
    </location>
</feature>
<feature type="signal peptide" evidence="10">
    <location>
        <begin position="1"/>
        <end position="20"/>
    </location>
</feature>
<sequence>MLWNIRRNILIVIVVKTTLQLFSYPPPCLYVRSTTLWHCEPNYFQYPNTKEWKLSSSLPLPCASGLRGKSSEREYIKFQRLKEPSGMAYISGNSFKKYSNYNSTSDSQSSSANSIKQQKKQDNLQRQLWQSYQYVEDPIIYVPETTPHPNGDDIERFDATKFLPEDQPQSKLFLHQYDRNLPESIINMSSRRTSMYLSSISGTTETPENIPVMEGKSMVLPFRTRNEPYEASPLKIQRVLNIDQATCKFPQQNQPAKRVLFSPAICNSRRLGKVILQAITLDVAESKRSVTEATEQAYQGIKFDVICAEGDFSYTIHAKKSLLTQCVIPVGHLDGKQNYSKVRFNSQTIPWAVVARLLYELSGYTKAGEGKRPRAFRKQLERRPCPVCGYLVTQGLYRSHLNDCKLQPEDEDCQIIAEVSAGSRKRAAVKVSLDDSDDLFDNPEDEQLARESNCRNKDFKDILPDADSDEETSVDTDQQKQMAEIVMQHGIPADTIYKTSSTFTRKRPKKIRLSNSRVMEVSQKVDSQLLLMVGKRSGNSQTSKEITSVDLKHCSENKEMLDYQNEKKSFDEGNLRNVFHCEATTSRDIKTEPKENLSDILESIKSYLNICNCDIIKNSQIQLGHEDPAVEDRHVGSPYHLTLFHKILRRVFCSEGRYGEAEFWGEHLHWLKKFVVLSDESKQLLIRLFLRKRKWLIADKLSYTSIPSSLKPLFEELFQAEIVESSHSSLLEISEAVHLLHASSLKAVAKQFKLDFNKGKIEICRSLLSFATQKNVFGITMEKRVLQKVKEELGSCFRLRREIINFFSAVFTIYSPIDMSSSLLFKQPSTNLPSQLLFVLLQLGTDKLRFPAPHSPSLINIYTDAEKLFRYVEAKELETEIADLTQRGAWAEITNCAKKARIKFQSAYGTQRQFYEYLPSHLRRFTDLHVYASCISHGVEALERIRDYTEAVTWLEYMLRAEEFKLIFANARGGWWDRLALNLDAHLKDKNRAMQAIVAGLEDPILGEKDRLSLQDRGRKLCSKWKGPLEELKPERINIKGLVVGKNLGESRINRFLVERNGLSCECSVEQIALDHYLRKKGFREEMWKIFVGVTIVSCQQLNNNLSRIAETEGLDRLAIFIPFLSYVIFVVVIVQMNPADLNSRTFYTDRRDLFELRFKEVEEADFNDLLLGMEKTYRNYYGVTNSEISWNCFSDFEQVKRFMTSCPITALCATIRRLITDYRNCRSGFPDLTIWNDQKKLLAVVEVKGPGDKLSTKQRLWLNFFQNQNIIAHVCHVSEWTALVITNYVGNMEGDEKTENDNNVANYHNNNGSSDEIMGNNWGNIDHTRPHIRESNKKSIKQDITDRNIRTANYCVIRRQANGITHAIDSLNLVLGFPNPIMKSSENSEV</sequence>
<comment type="cofactor">
    <cofactor evidence="8">
        <name>Mg(2+)</name>
        <dbReference type="ChEBI" id="CHEBI:18420"/>
    </cofactor>
    <cofactor evidence="8">
        <name>Mn(2+)</name>
        <dbReference type="ChEBI" id="CHEBI:29035"/>
    </cofactor>
</comment>
<keyword evidence="5 8" id="KW-0378">Hydrolase</keyword>
<dbReference type="InterPro" id="IPR049132">
    <property type="entry name" value="FAN1-like_euk"/>
</dbReference>
<dbReference type="WBParaSite" id="sdigi.contig286.g7079.t1">
    <property type="protein sequence ID" value="sdigi.contig286.g7079.t1"/>
    <property type="gene ID" value="sdigi.contig286.g7079"/>
</dbReference>
<dbReference type="PANTHER" id="PTHR15749">
    <property type="entry name" value="FANCONI-ASSOCIATED NUCLEASE 1"/>
    <property type="match status" value="1"/>
</dbReference>
<dbReference type="Pfam" id="PF08774">
    <property type="entry name" value="VRR_NUC"/>
    <property type="match status" value="1"/>
</dbReference>
<keyword evidence="6 8" id="KW-0460">Magnesium</keyword>
<evidence type="ECO:0000256" key="1">
    <source>
        <dbReference type="ARBA" id="ARBA00000983"/>
    </source>
</evidence>
<dbReference type="Pfam" id="PF21170">
    <property type="entry name" value="FAN1_TPR"/>
    <property type="match status" value="1"/>
</dbReference>
<feature type="chain" id="PRO_5037340612" description="Fanconi-associated nuclease" evidence="10">
    <location>
        <begin position="21"/>
        <end position="1391"/>
    </location>
</feature>
<evidence type="ECO:0000256" key="2">
    <source>
        <dbReference type="ARBA" id="ARBA00005533"/>
    </source>
</evidence>
<dbReference type="InterPro" id="IPR011856">
    <property type="entry name" value="tRNA_endonuc-like_dom_sf"/>
</dbReference>
<organism evidence="12 13">
    <name type="scientific">Setaria digitata</name>
    <dbReference type="NCBI Taxonomy" id="48799"/>
    <lineage>
        <taxon>Eukaryota</taxon>
        <taxon>Metazoa</taxon>
        <taxon>Ecdysozoa</taxon>
        <taxon>Nematoda</taxon>
        <taxon>Chromadorea</taxon>
        <taxon>Rhabditida</taxon>
        <taxon>Spirurina</taxon>
        <taxon>Spiruromorpha</taxon>
        <taxon>Filarioidea</taxon>
        <taxon>Setariidae</taxon>
        <taxon>Setaria</taxon>
    </lineage>
</organism>
<evidence type="ECO:0000256" key="9">
    <source>
        <dbReference type="SAM" id="MobiDB-lite"/>
    </source>
</evidence>
<proteinExistence type="inferred from homology"/>